<proteinExistence type="predicted"/>
<feature type="region of interest" description="Disordered" evidence="1">
    <location>
        <begin position="163"/>
        <end position="279"/>
    </location>
</feature>
<dbReference type="Proteomes" id="UP001152561">
    <property type="component" value="Unassembled WGS sequence"/>
</dbReference>
<name>A0A9Q1MF38_9SOLA</name>
<sequence length="385" mass="43014">MWHIYGENMAKHFEFVDARKLFQQVNVQNLHHLFMLQGKELHIEDNAKMSNSGIDFLIGLRSSFVTLRHNDDLIVQPYSPHRFSRQFGFCQNVPGVLVEQHYDGSLLALVQLWDSCVRLGRSSKIIIPMRTSNERPLMTHEYSDWWPTFLENALRRSTHIILRGPTKDGVPSSTKSEKRQLNVQGKSSHPSKSKATLNNPLQTAKAASKSKTLTGKDTQEPSSSSDKGVEKSPNVVPFCKEKSKPSVSPNGHRITSSTFSSNESNVSQEQHRKHLKKKHKDLGDLHNEFIDLDSISIDTAIFGDSVAASTMPLTELAQQLGLGDMSSDIFGDAMFEDCITSLYPSNMVKSSHPSLDNVKAQATNKDPSTQLNFPLSENVDLSQPA</sequence>
<dbReference type="EMBL" id="JAJAGQ010000008">
    <property type="protein sequence ID" value="KAJ8556284.1"/>
    <property type="molecule type" value="Genomic_DNA"/>
</dbReference>
<evidence type="ECO:0000256" key="1">
    <source>
        <dbReference type="SAM" id="MobiDB-lite"/>
    </source>
</evidence>
<gene>
    <name evidence="2" type="ORF">K7X08_023042</name>
</gene>
<protein>
    <submittedName>
        <fullName evidence="2">Uncharacterized protein</fullName>
    </submittedName>
</protein>
<accession>A0A9Q1MF38</accession>
<dbReference type="OrthoDB" id="1642709at2759"/>
<evidence type="ECO:0000313" key="2">
    <source>
        <dbReference type="EMBL" id="KAJ8556284.1"/>
    </source>
</evidence>
<dbReference type="AlphaFoldDB" id="A0A9Q1MF38"/>
<feature type="compositionally biased region" description="Low complexity" evidence="1">
    <location>
        <begin position="255"/>
        <end position="267"/>
    </location>
</feature>
<organism evidence="2 3">
    <name type="scientific">Anisodus acutangulus</name>
    <dbReference type="NCBI Taxonomy" id="402998"/>
    <lineage>
        <taxon>Eukaryota</taxon>
        <taxon>Viridiplantae</taxon>
        <taxon>Streptophyta</taxon>
        <taxon>Embryophyta</taxon>
        <taxon>Tracheophyta</taxon>
        <taxon>Spermatophyta</taxon>
        <taxon>Magnoliopsida</taxon>
        <taxon>eudicotyledons</taxon>
        <taxon>Gunneridae</taxon>
        <taxon>Pentapetalae</taxon>
        <taxon>asterids</taxon>
        <taxon>lamiids</taxon>
        <taxon>Solanales</taxon>
        <taxon>Solanaceae</taxon>
        <taxon>Solanoideae</taxon>
        <taxon>Hyoscyameae</taxon>
        <taxon>Anisodus</taxon>
    </lineage>
</organism>
<feature type="region of interest" description="Disordered" evidence="1">
    <location>
        <begin position="350"/>
        <end position="385"/>
    </location>
</feature>
<keyword evidence="3" id="KW-1185">Reference proteome</keyword>
<comment type="caution">
    <text evidence="2">The sequence shown here is derived from an EMBL/GenBank/DDBJ whole genome shotgun (WGS) entry which is preliminary data.</text>
</comment>
<reference evidence="3" key="1">
    <citation type="journal article" date="2023" name="Proc. Natl. Acad. Sci. U.S.A.">
        <title>Genomic and structural basis for evolution of tropane alkaloid biosynthesis.</title>
        <authorList>
            <person name="Wanga Y.-J."/>
            <person name="Taina T."/>
            <person name="Yua J.-Y."/>
            <person name="Lia J."/>
            <person name="Xua B."/>
            <person name="Chenc J."/>
            <person name="D'Auriad J.C."/>
            <person name="Huanga J.-P."/>
            <person name="Huanga S.-X."/>
        </authorList>
    </citation>
    <scope>NUCLEOTIDE SEQUENCE [LARGE SCALE GENOMIC DNA]</scope>
    <source>
        <strain evidence="3">cv. KIB-2019</strain>
    </source>
</reference>
<feature type="compositionally biased region" description="Polar residues" evidence="1">
    <location>
        <begin position="209"/>
        <end position="226"/>
    </location>
</feature>
<feature type="compositionally biased region" description="Polar residues" evidence="1">
    <location>
        <begin position="181"/>
        <end position="202"/>
    </location>
</feature>
<dbReference type="PANTHER" id="PTHR36607:SF24">
    <property type="entry name" value="AMINOTRANSFERASE-LIKE PLANT MOBILE DOMAIN-CONTAINING PROTEIN"/>
    <property type="match status" value="1"/>
</dbReference>
<evidence type="ECO:0000313" key="3">
    <source>
        <dbReference type="Proteomes" id="UP001152561"/>
    </source>
</evidence>
<dbReference type="PANTHER" id="PTHR36607">
    <property type="entry name" value="1,2-DIHYDROXY-3-KETO-5-METHYLTHIOPENTENE DIOXYGENASE 4"/>
    <property type="match status" value="1"/>
</dbReference>